<dbReference type="OrthoDB" id="279010at2"/>
<dbReference type="RefSeq" id="WP_110198991.1">
    <property type="nucleotide sequence ID" value="NZ_QICH01000001.1"/>
</dbReference>
<dbReference type="InterPro" id="IPR036388">
    <property type="entry name" value="WH-like_DNA-bd_sf"/>
</dbReference>
<dbReference type="GO" id="GO:0045892">
    <property type="term" value="P:negative regulation of DNA-templated transcription"/>
    <property type="evidence" value="ECO:0007669"/>
    <property type="project" value="InterPro"/>
</dbReference>
<dbReference type="InterPro" id="IPR036390">
    <property type="entry name" value="WH_DNA-bd_sf"/>
</dbReference>
<organism evidence="5 6">
    <name type="scientific">Kangiella spongicola</name>
    <dbReference type="NCBI Taxonomy" id="796379"/>
    <lineage>
        <taxon>Bacteria</taxon>
        <taxon>Pseudomonadati</taxon>
        <taxon>Pseudomonadota</taxon>
        <taxon>Gammaproteobacteria</taxon>
        <taxon>Kangiellales</taxon>
        <taxon>Kangiellaceae</taxon>
        <taxon>Kangiella</taxon>
    </lineage>
</organism>
<dbReference type="PIRSF" id="PIRSF019455">
    <property type="entry name" value="CopR_AtkY"/>
    <property type="match status" value="1"/>
</dbReference>
<comment type="caution">
    <text evidence="5">The sequence shown here is derived from an EMBL/GenBank/DDBJ whole genome shotgun (WGS) entry which is preliminary data.</text>
</comment>
<reference evidence="5 6" key="1">
    <citation type="submission" date="2018-05" db="EMBL/GenBank/DDBJ databases">
        <title>Kangiella spongicola genome sequence.</title>
        <authorList>
            <person name="Maclea K.S."/>
            <person name="Goen A.E."/>
            <person name="Kelley C."/>
            <person name="Underriner A."/>
            <person name="Silverwood T."/>
            <person name="Trachtenberg A.M."/>
        </authorList>
    </citation>
    <scope>NUCLEOTIDE SEQUENCE [LARGE SCALE GENOMIC DNA]</scope>
    <source>
        <strain evidence="5 6">ATCC BAA-2076</strain>
    </source>
</reference>
<dbReference type="Gene3D" id="1.10.10.10">
    <property type="entry name" value="Winged helix-like DNA-binding domain superfamily/Winged helix DNA-binding domain"/>
    <property type="match status" value="1"/>
</dbReference>
<dbReference type="Gene3D" id="1.10.4040.10">
    <property type="entry name" value="Penicillinase repressor domain"/>
    <property type="match status" value="1"/>
</dbReference>
<gene>
    <name evidence="5" type="ORF">DL796_00655</name>
</gene>
<dbReference type="SUPFAM" id="SSF46785">
    <property type="entry name" value="Winged helix' DNA-binding domain"/>
    <property type="match status" value="1"/>
</dbReference>
<dbReference type="InterPro" id="IPR005650">
    <property type="entry name" value="BlaI_family"/>
</dbReference>
<dbReference type="GO" id="GO:0003677">
    <property type="term" value="F:DNA binding"/>
    <property type="evidence" value="ECO:0007669"/>
    <property type="project" value="UniProtKB-KW"/>
</dbReference>
<evidence type="ECO:0000256" key="1">
    <source>
        <dbReference type="ARBA" id="ARBA00011046"/>
    </source>
</evidence>
<evidence type="ECO:0000256" key="4">
    <source>
        <dbReference type="ARBA" id="ARBA00023163"/>
    </source>
</evidence>
<proteinExistence type="inferred from homology"/>
<evidence type="ECO:0000256" key="3">
    <source>
        <dbReference type="ARBA" id="ARBA00023125"/>
    </source>
</evidence>
<keyword evidence="3" id="KW-0238">DNA-binding</keyword>
<accession>A0A318D712</accession>
<protein>
    <submittedName>
        <fullName evidence="5">CopY family transcriptional repressor</fullName>
    </submittedName>
</protein>
<evidence type="ECO:0000256" key="2">
    <source>
        <dbReference type="ARBA" id="ARBA00023015"/>
    </source>
</evidence>
<dbReference type="EMBL" id="QICH01000001">
    <property type="protein sequence ID" value="PXF63695.1"/>
    <property type="molecule type" value="Genomic_DNA"/>
</dbReference>
<evidence type="ECO:0000313" key="6">
    <source>
        <dbReference type="Proteomes" id="UP000247689"/>
    </source>
</evidence>
<comment type="similarity">
    <text evidence="1">Belongs to the BlaI transcriptional regulatory family.</text>
</comment>
<keyword evidence="4" id="KW-0804">Transcription</keyword>
<name>A0A318D712_9GAMM</name>
<dbReference type="AlphaFoldDB" id="A0A318D712"/>
<evidence type="ECO:0000313" key="5">
    <source>
        <dbReference type="EMBL" id="PXF63695.1"/>
    </source>
</evidence>
<dbReference type="Proteomes" id="UP000247689">
    <property type="component" value="Unassembled WGS sequence"/>
</dbReference>
<sequence length="140" mass="16242">MTIRVSEAEKSVMDVLWQESPLSSVEVVEKLQSQDWSEKTVKTFLNRLVKKGVVSFQKDGRRYLYSPAIERDEFLADESEGFLDKVFKGNMKELLATFVENKQLSTDELDYLKGLLNDSERDQSTKNVRDEKVIKELKDD</sequence>
<keyword evidence="6" id="KW-1185">Reference proteome</keyword>
<dbReference type="Pfam" id="PF03965">
    <property type="entry name" value="Penicillinase_R"/>
    <property type="match status" value="1"/>
</dbReference>
<keyword evidence="2" id="KW-0805">Transcription regulation</keyword>